<evidence type="ECO:0000313" key="9">
    <source>
        <dbReference type="Proteomes" id="UP000240987"/>
    </source>
</evidence>
<dbReference type="GO" id="GO:0046872">
    <property type="term" value="F:metal ion binding"/>
    <property type="evidence" value="ECO:0007669"/>
    <property type="project" value="UniProtKB-KW"/>
</dbReference>
<dbReference type="InterPro" id="IPR001486">
    <property type="entry name" value="Hemoglobin_trunc"/>
</dbReference>
<keyword evidence="3" id="KW-0349">Heme</keyword>
<dbReference type="Proteomes" id="UP000240987">
    <property type="component" value="Unassembled WGS sequence"/>
</dbReference>
<evidence type="ECO:0000256" key="1">
    <source>
        <dbReference type="ARBA" id="ARBA00001971"/>
    </source>
</evidence>
<dbReference type="GO" id="GO:0019825">
    <property type="term" value="F:oxygen binding"/>
    <property type="evidence" value="ECO:0007669"/>
    <property type="project" value="InterPro"/>
</dbReference>
<dbReference type="AlphaFoldDB" id="A0A2T3JHW9"/>
<dbReference type="SUPFAM" id="SSF46458">
    <property type="entry name" value="Globin-like"/>
    <property type="match status" value="1"/>
</dbReference>
<keyword evidence="4" id="KW-0479">Metal-binding</keyword>
<keyword evidence="2" id="KW-0813">Transport</keyword>
<sequence length="160" mass="17764">MKTEQSSSPQISETKNSTQEESVAPTQKSAPVYGMGDATLLAAGGEVGVKKLVDAFYDYMDTLPEAEVVRAMHKPDLTDSREKLTTFLTGWMGGPSRYAEKYGSMNIPGAHRHLSIGIAEKEAWLLCMQKALDDQGYDDVFKRYVMVQLSFPAEMCRNRS</sequence>
<evidence type="ECO:0000256" key="3">
    <source>
        <dbReference type="ARBA" id="ARBA00022617"/>
    </source>
</evidence>
<dbReference type="PANTHER" id="PTHR47366">
    <property type="entry name" value="TWO-ON-TWO HEMOGLOBIN-3"/>
    <property type="match status" value="1"/>
</dbReference>
<dbReference type="InterPro" id="IPR019795">
    <property type="entry name" value="Globin_bac-like_CS"/>
</dbReference>
<comment type="cofactor">
    <cofactor evidence="1">
        <name>heme</name>
        <dbReference type="ChEBI" id="CHEBI:30413"/>
    </cofactor>
</comment>
<comment type="caution">
    <text evidence="8">The sequence shown here is derived from an EMBL/GenBank/DDBJ whole genome shotgun (WGS) entry which is preliminary data.</text>
</comment>
<dbReference type="GO" id="GO:0005344">
    <property type="term" value="F:oxygen carrier activity"/>
    <property type="evidence" value="ECO:0007669"/>
    <property type="project" value="InterPro"/>
</dbReference>
<evidence type="ECO:0000256" key="5">
    <source>
        <dbReference type="ARBA" id="ARBA00023004"/>
    </source>
</evidence>
<feature type="region of interest" description="Disordered" evidence="7">
    <location>
        <begin position="1"/>
        <end position="30"/>
    </location>
</feature>
<organism evidence="8 9">
    <name type="scientific">Photobacterium frigidiphilum</name>
    <dbReference type="NCBI Taxonomy" id="264736"/>
    <lineage>
        <taxon>Bacteria</taxon>
        <taxon>Pseudomonadati</taxon>
        <taxon>Pseudomonadota</taxon>
        <taxon>Gammaproteobacteria</taxon>
        <taxon>Vibrionales</taxon>
        <taxon>Vibrionaceae</taxon>
        <taxon>Photobacterium</taxon>
    </lineage>
</organism>
<evidence type="ECO:0000256" key="6">
    <source>
        <dbReference type="ARBA" id="ARBA00034496"/>
    </source>
</evidence>
<evidence type="ECO:0000256" key="2">
    <source>
        <dbReference type="ARBA" id="ARBA00022448"/>
    </source>
</evidence>
<dbReference type="OrthoDB" id="9790913at2"/>
<keyword evidence="9" id="KW-1185">Reference proteome</keyword>
<dbReference type="GO" id="GO:0020037">
    <property type="term" value="F:heme binding"/>
    <property type="evidence" value="ECO:0007669"/>
    <property type="project" value="InterPro"/>
</dbReference>
<feature type="compositionally biased region" description="Polar residues" evidence="7">
    <location>
        <begin position="1"/>
        <end position="29"/>
    </location>
</feature>
<protein>
    <submittedName>
        <fullName evidence="8">Globin</fullName>
    </submittedName>
</protein>
<accession>A0A2T3JHW9</accession>
<evidence type="ECO:0000256" key="7">
    <source>
        <dbReference type="SAM" id="MobiDB-lite"/>
    </source>
</evidence>
<proteinExistence type="inferred from homology"/>
<dbReference type="PROSITE" id="PS01213">
    <property type="entry name" value="GLOBIN_FAM_2"/>
    <property type="match status" value="1"/>
</dbReference>
<dbReference type="InterPro" id="IPR012292">
    <property type="entry name" value="Globin/Proto"/>
</dbReference>
<evidence type="ECO:0000313" key="8">
    <source>
        <dbReference type="EMBL" id="PSU48550.1"/>
    </source>
</evidence>
<name>A0A2T3JHW9_9GAMM</name>
<dbReference type="EMBL" id="PYMJ01000009">
    <property type="protein sequence ID" value="PSU48550.1"/>
    <property type="molecule type" value="Genomic_DNA"/>
</dbReference>
<dbReference type="CDD" id="cd14773">
    <property type="entry name" value="TrHb2_PhHbO-like_O"/>
    <property type="match status" value="1"/>
</dbReference>
<comment type="similarity">
    <text evidence="6">Belongs to the truncated hemoglobin family. Group II subfamily.</text>
</comment>
<gene>
    <name evidence="8" type="ORF">C9J12_10875</name>
</gene>
<dbReference type="Pfam" id="PF01152">
    <property type="entry name" value="Bac_globin"/>
    <property type="match status" value="1"/>
</dbReference>
<dbReference type="PANTHER" id="PTHR47366:SF1">
    <property type="entry name" value="TWO-ON-TWO HEMOGLOBIN-3"/>
    <property type="match status" value="1"/>
</dbReference>
<evidence type="ECO:0000256" key="4">
    <source>
        <dbReference type="ARBA" id="ARBA00022723"/>
    </source>
</evidence>
<dbReference type="Gene3D" id="1.10.490.10">
    <property type="entry name" value="Globins"/>
    <property type="match status" value="1"/>
</dbReference>
<keyword evidence="5" id="KW-0408">Iron</keyword>
<reference evidence="8 9" key="1">
    <citation type="submission" date="2018-01" db="EMBL/GenBank/DDBJ databases">
        <title>Whole genome sequencing of Histamine producing bacteria.</title>
        <authorList>
            <person name="Butler K."/>
        </authorList>
    </citation>
    <scope>NUCLEOTIDE SEQUENCE [LARGE SCALE GENOMIC DNA]</scope>
    <source>
        <strain evidence="8 9">JCM 12947</strain>
    </source>
</reference>
<dbReference type="InterPro" id="IPR044203">
    <property type="entry name" value="GlbO/GLB3-like"/>
</dbReference>
<dbReference type="InterPro" id="IPR009050">
    <property type="entry name" value="Globin-like_sf"/>
</dbReference>